<dbReference type="EMBL" id="KF900438">
    <property type="protein sequence ID" value="AIE95060.1"/>
    <property type="molecule type" value="Genomic_DNA"/>
</dbReference>
<name>A0A075FTS7_9EURY</name>
<accession>A0A075FTS7</accession>
<organism evidence="1">
    <name type="scientific">uncultured marine group II/III euryarchaeote AD1000_55_G04</name>
    <dbReference type="NCBI Taxonomy" id="1457786"/>
    <lineage>
        <taxon>Archaea</taxon>
        <taxon>Methanobacteriati</taxon>
        <taxon>Methanobacteriota</taxon>
        <taxon>environmental samples</taxon>
    </lineage>
</organism>
<sequence length="419" mass="46476">MNSISSDSDYNLLVPIDILNKIPDDIKNDPDRLRGHLVRALKIGLLAIEGGEFTLSTERIENAIDSTIVKYQDFDTEFEKSLSLLIDQKLTGDESQLANRLSASFGERGDLKKRLDVIFDDISNPDKASSVPNRVTAAMDTKFEGVEKEITSALDMASEDSPLRHFLNEQRTNFNNLQSDLKAEMDKIKSALNVDELLQSKDDEISDLKDKSSHKGIHFENDSVDALQDIAEILGDHIVHTGGEGEGASRSKVGDIVIIIQHQGVPELRIAVEAKAGGIGRKEMIRQVRSGVENRNATRGIGLMERKHMGVTQHVIGQEGENYIVGVDWANGDFLSLEVTYRMLRSVMIADALRMEGSESIDIDAIKKRLEQAKTDLGMIQSMKTQTKTAISTLEGVRSNMDVMQNKVKEQLSKAEDLL</sequence>
<evidence type="ECO:0000313" key="1">
    <source>
        <dbReference type="EMBL" id="AIE95060.1"/>
    </source>
</evidence>
<proteinExistence type="predicted"/>
<protein>
    <submittedName>
        <fullName evidence="1">Uncharacterized protein</fullName>
    </submittedName>
</protein>
<reference evidence="1" key="1">
    <citation type="journal article" date="2014" name="Genome Biol. Evol.">
        <title>Pangenome evidence for extensive interdomain horizontal transfer affecting lineage core and shell genes in uncultured planktonic thaumarchaeota and euryarchaeota.</title>
        <authorList>
            <person name="Deschamps P."/>
            <person name="Zivanovic Y."/>
            <person name="Moreira D."/>
            <person name="Rodriguez-Valera F."/>
            <person name="Lopez-Garcia P."/>
        </authorList>
    </citation>
    <scope>NUCLEOTIDE SEQUENCE</scope>
</reference>
<dbReference type="AlphaFoldDB" id="A0A075FTS7"/>